<protein>
    <recommendedName>
        <fullName evidence="3">RHS repeat protein</fullName>
    </recommendedName>
</protein>
<comment type="caution">
    <text evidence="1">The sequence shown here is derived from an EMBL/GenBank/DDBJ whole genome shotgun (WGS) entry which is preliminary data.</text>
</comment>
<dbReference type="Gene3D" id="3.20.20.80">
    <property type="entry name" value="Glycosidases"/>
    <property type="match status" value="1"/>
</dbReference>
<proteinExistence type="predicted"/>
<dbReference type="SUPFAM" id="SSF51445">
    <property type="entry name" value="(Trans)glycosidases"/>
    <property type="match status" value="1"/>
</dbReference>
<evidence type="ECO:0008006" key="3">
    <source>
        <dbReference type="Google" id="ProtNLM"/>
    </source>
</evidence>
<keyword evidence="2" id="KW-1185">Reference proteome</keyword>
<dbReference type="Gene3D" id="3.90.930.1">
    <property type="match status" value="2"/>
</dbReference>
<dbReference type="Proteomes" id="UP000584824">
    <property type="component" value="Unassembled WGS sequence"/>
</dbReference>
<dbReference type="EMBL" id="JACIDU010000011">
    <property type="protein sequence ID" value="MBB4104340.1"/>
    <property type="molecule type" value="Genomic_DNA"/>
</dbReference>
<organism evidence="1 2">
    <name type="scientific">Allorhizobium borbori</name>
    <dbReference type="NCBI Taxonomy" id="485907"/>
    <lineage>
        <taxon>Bacteria</taxon>
        <taxon>Pseudomonadati</taxon>
        <taxon>Pseudomonadota</taxon>
        <taxon>Alphaproteobacteria</taxon>
        <taxon>Hyphomicrobiales</taxon>
        <taxon>Rhizobiaceae</taxon>
        <taxon>Rhizobium/Agrobacterium group</taxon>
        <taxon>Allorhizobium</taxon>
    </lineage>
</organism>
<evidence type="ECO:0000313" key="1">
    <source>
        <dbReference type="EMBL" id="MBB4104340.1"/>
    </source>
</evidence>
<dbReference type="InterPro" id="IPR017853">
    <property type="entry name" value="GH"/>
</dbReference>
<dbReference type="RefSeq" id="WP_183793423.1">
    <property type="nucleotide sequence ID" value="NZ_JACIDU010000011.1"/>
</dbReference>
<dbReference type="AlphaFoldDB" id="A0A7W6K347"/>
<reference evidence="1 2" key="1">
    <citation type="submission" date="2020-08" db="EMBL/GenBank/DDBJ databases">
        <title>Genomic Encyclopedia of Type Strains, Phase IV (KMG-IV): sequencing the most valuable type-strain genomes for metagenomic binning, comparative biology and taxonomic classification.</title>
        <authorList>
            <person name="Goeker M."/>
        </authorList>
    </citation>
    <scope>NUCLEOTIDE SEQUENCE [LARGE SCALE GENOMIC DNA]</scope>
    <source>
        <strain evidence="1 2">DSM 26385</strain>
    </source>
</reference>
<gene>
    <name evidence="1" type="ORF">GGQ66_002914</name>
</gene>
<accession>A0A7W6K347</accession>
<evidence type="ECO:0000313" key="2">
    <source>
        <dbReference type="Proteomes" id="UP000584824"/>
    </source>
</evidence>
<name>A0A7W6K347_9HYPH</name>
<sequence>MATTSNFLDSLGVNTHASFGTGAYTNSSLTVQSLNYLGISSVRDGFSAYGVQNQTLSALADAGIKINVVVGSDVPATGLAKYISALESFATSHAGSLLAVEGLNEANLFSFSYNGSSSMEAAAAFQKAFYTAVNASSVLGDLPVLNMTIGNDNAAAYAALGDLSQYSDYANVHSYFLTYGNGDARQEDQIALAKTVNSTDPLIITETGFTTLKTVDGIGISETGQAKLILNGLFDAWENGAQKTYLYELFDGNSSDTSDAESHFGLFSSDGTPKQAATAIHNLTTILSSGSDSSVSTQDALKYTLSGMPGASHSMVLNKAGGVFDLVLWAEPKIWDDVLNKDIAVASSTVTINLGAVYGKIYVYDPMKGTAPIAVFSNTSKITVALSDHPLIIEVGATAPISTPAITVDPVLTLSADDFVAQIDTLATAQGLQEVKLTGDHVLHVSSEATMRYILTHCQDVLDKVAGGYSFVVENPQETWRTFTYYSAEGAVTSKVEQGLSSGVVTSQSTFYPDGSSYTEVFKNGVVVSASAVSTEGDQTYYTFKDGIKASEIVQHKDGSYDVFEFAITGQAYTTQHQSFNAAGKIVALERDGDHGFRQSWTFDASTGKAITFSQVSVDGTKSYYTYTSTGAAKTTNIIYADGHSEAYDYGITGQSYTTVHQVFNASGKITLLERTGSNGFFENFKFDASTGNVISHNLKTTDGETVNQTYYSDGSAKSAIFYHANGSYDTYDYNITGKTYSTQHQTFNAAGKIVNLVRDSDNGFHQSWKFDASTGKTVAFTQFETDGTQKYTTYTSTGAAKTLNIVHTDGHTEAFDYGITGQAYTTRHQVFDANGKLTLLEHSGNDGFKQTYTFDTTTGRYVTLEQHDTNGTDRFYSYTANGNSKLKIIHDAADTYNITAYVKGLTLDGGVHNDTFTFKSSVAGTVLYESGNDTVVGFSARSGHIDLADGLVSSLSQVDVHQSGADTIVFIDNAHSLTLKNVTMTSLHDGWLTL</sequence>